<dbReference type="InterPro" id="IPR038490">
    <property type="entry name" value="Gingipain_propep_sf"/>
</dbReference>
<accession>A0A257LUX0</accession>
<dbReference type="SUPFAM" id="SSF52129">
    <property type="entry name" value="Caspase-like"/>
    <property type="match status" value="1"/>
</dbReference>
<dbReference type="InterPro" id="IPR001769">
    <property type="entry name" value="Gingipain"/>
</dbReference>
<dbReference type="Gene3D" id="3.40.50.1460">
    <property type="match status" value="1"/>
</dbReference>
<organism evidence="4 5">
    <name type="scientific">candidate division WOR-3 bacterium 4484_18</name>
    <dbReference type="NCBI Taxonomy" id="2020626"/>
    <lineage>
        <taxon>Bacteria</taxon>
        <taxon>Bacteria division WOR-3</taxon>
    </lineage>
</organism>
<dbReference type="Gene3D" id="2.60.40.3800">
    <property type="match status" value="1"/>
</dbReference>
<evidence type="ECO:0000313" key="5">
    <source>
        <dbReference type="Proteomes" id="UP000216312"/>
    </source>
</evidence>
<dbReference type="NCBIfam" id="TIGR04183">
    <property type="entry name" value="Por_Secre_tail"/>
    <property type="match status" value="1"/>
</dbReference>
<sequence length="1672" mass="186081">MMNPKAYIVLFIIIPGILFAGAVEFEFNFRLDELVITKYNNYDLIKLPGCGHTIEHGAPHLPVRHTALLVPPDCRVDSIVVVKVSKTVLPRVVTPYPVQEPYPISVPVEHKFIPPAPQFYNLPEYPTFTVRFNSDGYVNGYHIVNVTIAPVHYLGRSKQLELITYLKLRIYTSYRPAKPHPYNAIKAAIPRIRQIVYNPEDIERYQPPSLVGYQSPVLSPDTIDYVIITVDEFVDGFNPLKQWKTQKGVPAEIVTTGWIYSNYPGSDDAEKIRNFIIDAYNAWGAMYFLLAGQADYENGEEFVPRRDVYYITTGVGYYPDEDTIPTDLYYSDLDGDWNADNDNVWGEREDSVDLYSDVYVGRAPVKDISQVENFVNKVINYEQGIEVGYQTHIMLVGADLWPWLGYNGDVVSEAISQIVPDGWRETKLYYVWGNLSTQRVIDTINTGVGFAHYAAHGNEYGVYWEGDGLTTYDLWQLTNGYKLGVHNAISCFSGALDEVSGGDCFAEGLVNKSDGGAVATIMNTRYGWGTPPELGPSERLDTAFYHHVFVDDVYELGKVHAMARDGYVPWVTWQDIEAYCIYELTVFGDPELNLWTTIPGSLYVDVPDSLLVGTERLVVTVMDSGDNPVTDARVVVYHENGFYRIGYTNMIGKVEFTLPATLEGELTVVVVKHNHIPYQTTIPIVPATGPYLVYAGTVIDDDTVGQSHGNGDGMLDPGELTEIWVKIKNVGTDSIVDVTGRISCTDPYMTILCDTTEYPNVLPDSTVMSGTPFVVELSPSTPNNHTFALLLSLEAVVDTWGTEFILDVPEPILTIVGDSLIEPGGDGYASSGEVIALYMKVTNSGTVTAYGVVGQMWSPSPYVAITVDTQRFGDIVPNDTGMSMGSYQLIIAPACPRVYEIPLILTLMDTNPYSHDWQDTFMLQIWAPGEILVVDDGLKADSISLFLKALDTLGYSYDVFKPIRVDTNLLSFYPIVIWSCGWNFPTLTDEDQAHLAWFLDHGGALFISGQDIGWDFNDPNGYAYGDPFYEEYLHARYIRDDTDILTLIGVVGDPIGDGLVLSLEGGDGANNQQYPSEIDTLNGSLPVFYYEGDGIGVIRYADPVNGYRVVYWASGFEAINNAGDRCEVMSRVINWLEGGPWVAWFTVVPQWAQPGDTFIIRTKTYVMGQSEAIDKVKVYVRAEGEVIDSLYLYDDGLHADSVANDSVYGNEWVTYLSADFWLDLSVTDSSGNTTYRRGVGWCSTLLPAMVEVTPDSVYVEVMAGGTVTSYLQIMNTGEHPLTYRIEPLPEFEGSPKPMQVEPPAPADKDGTPWQPGPPVVMGAGGPDSFGYRWIDSDEGIIEFNWREISDVGTEIAGFSDADDDNVGPFDIGFGFQFYGDTFTEFRFCTNGFISFTSSADPWRNLTIPNPSAPGNMVAPFWDDLNFELGGHAYYYSTGDTLIVEYKEVPHWGWNGGPYTFQVLLLANGNIIFQYKDMYPPCNSATIGIQNATGDVGLQIAYNTSYVHDSMAVLIYKGVSWLEVTPRVGEVPPGDTGDVKLTFDATTLDEGIYQARLNLQTNAYNVTELHIPVVMRVTPVTAAELIPNSYRFMPPAPNPSMGKISFMYGVPQTCKVRFVIYNAIGQKVLTLVERTERPGYHEYAGELNLPSGVYFYRFEADKFKQMGKLILVR</sequence>
<dbReference type="Gene3D" id="3.40.50.10390">
    <property type="entry name" value="Gingipain r, domain 1"/>
    <property type="match status" value="1"/>
</dbReference>
<dbReference type="PANTHER" id="PTHR13802:SF52">
    <property type="entry name" value="MUCIN-4"/>
    <property type="match status" value="1"/>
</dbReference>
<dbReference type="PANTHER" id="PTHR13802">
    <property type="entry name" value="MUCIN 4-RELATED"/>
    <property type="match status" value="1"/>
</dbReference>
<keyword evidence="1" id="KW-0732">Signal</keyword>
<proteinExistence type="predicted"/>
<feature type="domain" description="Gingipain" evidence="3">
    <location>
        <begin position="225"/>
        <end position="594"/>
    </location>
</feature>
<evidence type="ECO:0000256" key="1">
    <source>
        <dbReference type="ARBA" id="ARBA00022729"/>
    </source>
</evidence>
<dbReference type="Gene3D" id="2.60.40.10">
    <property type="entry name" value="Immunoglobulins"/>
    <property type="match status" value="2"/>
</dbReference>
<evidence type="ECO:0000313" key="4">
    <source>
        <dbReference type="EMBL" id="OYV03465.1"/>
    </source>
</evidence>
<feature type="region of interest" description="Disordered" evidence="2">
    <location>
        <begin position="1292"/>
        <end position="1311"/>
    </location>
</feature>
<dbReference type="Pfam" id="PF01364">
    <property type="entry name" value="Peptidase_C25"/>
    <property type="match status" value="1"/>
</dbReference>
<dbReference type="GO" id="GO:0006508">
    <property type="term" value="P:proteolysis"/>
    <property type="evidence" value="ECO:0007669"/>
    <property type="project" value="InterPro"/>
</dbReference>
<dbReference type="EMBL" id="NMUJ01000005">
    <property type="protein sequence ID" value="OYV03465.1"/>
    <property type="molecule type" value="Genomic_DNA"/>
</dbReference>
<evidence type="ECO:0000259" key="3">
    <source>
        <dbReference type="Pfam" id="PF01364"/>
    </source>
</evidence>
<evidence type="ECO:0000256" key="2">
    <source>
        <dbReference type="SAM" id="MobiDB-lite"/>
    </source>
</evidence>
<dbReference type="GO" id="GO:0008234">
    <property type="term" value="F:cysteine-type peptidase activity"/>
    <property type="evidence" value="ECO:0007669"/>
    <property type="project" value="InterPro"/>
</dbReference>
<dbReference type="InterPro" id="IPR051495">
    <property type="entry name" value="Epithelial_Barrier/Signaling"/>
</dbReference>
<protein>
    <recommendedName>
        <fullName evidence="3">Gingipain domain-containing protein</fullName>
    </recommendedName>
</protein>
<dbReference type="InterPro" id="IPR026444">
    <property type="entry name" value="Secre_tail"/>
</dbReference>
<dbReference type="InterPro" id="IPR029031">
    <property type="entry name" value="Gingipain_N_sf"/>
</dbReference>
<name>A0A257LUX0_UNCW3</name>
<comment type="caution">
    <text evidence="4">The sequence shown here is derived from an EMBL/GenBank/DDBJ whole genome shotgun (WGS) entry which is preliminary data.</text>
</comment>
<gene>
    <name evidence="4" type="ORF">CGW93_00735</name>
</gene>
<dbReference type="Proteomes" id="UP000216312">
    <property type="component" value="Unassembled WGS sequence"/>
</dbReference>
<dbReference type="InterPro" id="IPR013783">
    <property type="entry name" value="Ig-like_fold"/>
</dbReference>
<dbReference type="InterPro" id="IPR029030">
    <property type="entry name" value="Caspase-like_dom_sf"/>
</dbReference>
<reference evidence="5" key="1">
    <citation type="submission" date="2017-07" db="EMBL/GenBank/DDBJ databases">
        <title>Novel pathways for hydrocarbon cycling and metabolic interdependencies in hydrothermal sediment communities.</title>
        <authorList>
            <person name="Dombrowski N."/>
            <person name="Seitz K."/>
            <person name="Teske A."/>
            <person name="Baker B."/>
        </authorList>
    </citation>
    <scope>NUCLEOTIDE SEQUENCE [LARGE SCALE GENOMIC DNA]</scope>
</reference>